<evidence type="ECO:0000313" key="2">
    <source>
        <dbReference type="EMBL" id="KAK2094922.1"/>
    </source>
</evidence>
<dbReference type="EMBL" id="JASSZA010000013">
    <property type="protein sequence ID" value="KAK2094895.1"/>
    <property type="molecule type" value="Genomic_DNA"/>
</dbReference>
<organism evidence="1 3">
    <name type="scientific">Saguinus oedipus</name>
    <name type="common">Cotton-top tamarin</name>
    <name type="synonym">Oedipomidas oedipus</name>
    <dbReference type="NCBI Taxonomy" id="9490"/>
    <lineage>
        <taxon>Eukaryota</taxon>
        <taxon>Metazoa</taxon>
        <taxon>Chordata</taxon>
        <taxon>Craniata</taxon>
        <taxon>Vertebrata</taxon>
        <taxon>Euteleostomi</taxon>
        <taxon>Mammalia</taxon>
        <taxon>Eutheria</taxon>
        <taxon>Euarchontoglires</taxon>
        <taxon>Primates</taxon>
        <taxon>Haplorrhini</taxon>
        <taxon>Platyrrhini</taxon>
        <taxon>Cebidae</taxon>
        <taxon>Callitrichinae</taxon>
        <taxon>Saguinus</taxon>
    </lineage>
</organism>
<sequence length="61" mass="6687">PVVTIARGPDTDQGTMVTSSLQLATREPLPTLYPFAKPPPFLLTDLLHCMEPGQKLLLSLR</sequence>
<accession>A0ABQ9UD05</accession>
<feature type="non-terminal residue" evidence="1">
    <location>
        <position position="1"/>
    </location>
</feature>
<dbReference type="Proteomes" id="UP001266305">
    <property type="component" value="Unassembled WGS sequence"/>
</dbReference>
<evidence type="ECO:0000313" key="1">
    <source>
        <dbReference type="EMBL" id="KAK2094895.1"/>
    </source>
</evidence>
<keyword evidence="3" id="KW-1185">Reference proteome</keyword>
<dbReference type="EMBL" id="JASSZA010000013">
    <property type="protein sequence ID" value="KAK2094922.1"/>
    <property type="molecule type" value="Genomic_DNA"/>
</dbReference>
<protein>
    <submittedName>
        <fullName evidence="1">Uncharacterized protein</fullName>
    </submittedName>
</protein>
<feature type="non-terminal residue" evidence="1">
    <location>
        <position position="61"/>
    </location>
</feature>
<comment type="caution">
    <text evidence="1">The sequence shown here is derived from an EMBL/GenBank/DDBJ whole genome shotgun (WGS) entry which is preliminary data.</text>
</comment>
<proteinExistence type="predicted"/>
<evidence type="ECO:0000313" key="3">
    <source>
        <dbReference type="Proteomes" id="UP001266305"/>
    </source>
</evidence>
<reference evidence="1 3" key="1">
    <citation type="submission" date="2023-05" db="EMBL/GenBank/DDBJ databases">
        <title>B98-5 Cell Line De Novo Hybrid Assembly: An Optical Mapping Approach.</title>
        <authorList>
            <person name="Kananen K."/>
            <person name="Auerbach J.A."/>
            <person name="Kautto E."/>
            <person name="Blachly J.S."/>
        </authorList>
    </citation>
    <scope>NUCLEOTIDE SEQUENCE [LARGE SCALE GENOMIC DNA]</scope>
    <source>
        <strain evidence="1">B95-8</strain>
        <tissue evidence="1">Cell line</tissue>
    </source>
</reference>
<name>A0ABQ9UD05_SAGOE</name>
<gene>
    <name evidence="1" type="ORF">P7K49_026311</name>
    <name evidence="2" type="ORF">P7K49_026338</name>
</gene>